<proteinExistence type="predicted"/>
<dbReference type="Proteomes" id="UP000238274">
    <property type="component" value="Unassembled WGS sequence"/>
</dbReference>
<accession>A0A2S4UPW5</accession>
<sequence>MKSIQEFKLEITRRINTAKQMVAVTAVSDEGPVGGHVTESTSEPNQPTPAKHPWKNAVTPESLRKGEEADAEKQRIKVKKLADKRKIQEMKEKQATWQAEIRNHKFLEKS</sequence>
<gene>
    <name evidence="2" type="ORF">PSHT_13656</name>
</gene>
<protein>
    <submittedName>
        <fullName evidence="2">Uncharacterized protein</fullName>
    </submittedName>
</protein>
<reference evidence="3" key="2">
    <citation type="journal article" date="2018" name="BMC Genomics">
        <title>Genomic insights into host adaptation between the wheat stripe rust pathogen (Puccinia striiformis f. sp. tritici) and the barley stripe rust pathogen (Puccinia striiformis f. sp. hordei).</title>
        <authorList>
            <person name="Xia C."/>
            <person name="Wang M."/>
            <person name="Yin C."/>
            <person name="Cornejo O.E."/>
            <person name="Hulbert S.H."/>
            <person name="Chen X."/>
        </authorList>
    </citation>
    <scope>NUCLEOTIDE SEQUENCE [LARGE SCALE GENOMIC DNA]</scope>
    <source>
        <strain evidence="3">93TX-2</strain>
    </source>
</reference>
<evidence type="ECO:0000256" key="1">
    <source>
        <dbReference type="SAM" id="MobiDB-lite"/>
    </source>
</evidence>
<evidence type="ECO:0000313" key="3">
    <source>
        <dbReference type="Proteomes" id="UP000238274"/>
    </source>
</evidence>
<keyword evidence="3" id="KW-1185">Reference proteome</keyword>
<dbReference type="EMBL" id="PKSM01000279">
    <property type="protein sequence ID" value="POV99174.1"/>
    <property type="molecule type" value="Genomic_DNA"/>
</dbReference>
<dbReference type="AlphaFoldDB" id="A0A2S4UPW5"/>
<feature type="region of interest" description="Disordered" evidence="1">
    <location>
        <begin position="29"/>
        <end position="76"/>
    </location>
</feature>
<evidence type="ECO:0000313" key="2">
    <source>
        <dbReference type="EMBL" id="POV99174.1"/>
    </source>
</evidence>
<reference evidence="2 3" key="1">
    <citation type="submission" date="2017-12" db="EMBL/GenBank/DDBJ databases">
        <title>Gene loss provides genomic basis for host adaptation in cereal stripe rust fungi.</title>
        <authorList>
            <person name="Xia C."/>
        </authorList>
    </citation>
    <scope>NUCLEOTIDE SEQUENCE [LARGE SCALE GENOMIC DNA]</scope>
    <source>
        <strain evidence="2 3">93TX-2</strain>
    </source>
</reference>
<reference evidence="3" key="3">
    <citation type="journal article" date="2018" name="Mol. Plant Microbe Interact.">
        <title>Genome sequence resources for the wheat stripe rust pathogen (Puccinia striiformis f. sp. tritici) and the barley stripe rust pathogen (Puccinia striiformis f. sp. hordei).</title>
        <authorList>
            <person name="Xia C."/>
            <person name="Wang M."/>
            <person name="Yin C."/>
            <person name="Cornejo O.E."/>
            <person name="Hulbert S.H."/>
            <person name="Chen X."/>
        </authorList>
    </citation>
    <scope>NUCLEOTIDE SEQUENCE [LARGE SCALE GENOMIC DNA]</scope>
    <source>
        <strain evidence="3">93TX-2</strain>
    </source>
</reference>
<comment type="caution">
    <text evidence="2">The sequence shown here is derived from an EMBL/GenBank/DDBJ whole genome shotgun (WGS) entry which is preliminary data.</text>
</comment>
<name>A0A2S4UPW5_9BASI</name>
<feature type="compositionally biased region" description="Basic and acidic residues" evidence="1">
    <location>
        <begin position="62"/>
        <end position="76"/>
    </location>
</feature>
<dbReference type="VEuPathDB" id="FungiDB:PSHT_13656"/>
<organism evidence="2 3">
    <name type="scientific">Puccinia striiformis</name>
    <dbReference type="NCBI Taxonomy" id="27350"/>
    <lineage>
        <taxon>Eukaryota</taxon>
        <taxon>Fungi</taxon>
        <taxon>Dikarya</taxon>
        <taxon>Basidiomycota</taxon>
        <taxon>Pucciniomycotina</taxon>
        <taxon>Pucciniomycetes</taxon>
        <taxon>Pucciniales</taxon>
        <taxon>Pucciniaceae</taxon>
        <taxon>Puccinia</taxon>
    </lineage>
</organism>